<organism evidence="1 2">
    <name type="scientific">Dyella choica</name>
    <dbReference type="NCBI Taxonomy" id="1927959"/>
    <lineage>
        <taxon>Bacteria</taxon>
        <taxon>Pseudomonadati</taxon>
        <taxon>Pseudomonadota</taxon>
        <taxon>Gammaproteobacteria</taxon>
        <taxon>Lysobacterales</taxon>
        <taxon>Rhodanobacteraceae</taxon>
        <taxon>Dyella</taxon>
    </lineage>
</organism>
<evidence type="ECO:0000313" key="1">
    <source>
        <dbReference type="EMBL" id="RUL75235.1"/>
    </source>
</evidence>
<accession>A0A432M645</accession>
<dbReference type="RefSeq" id="WP_126684794.1">
    <property type="nucleotide sequence ID" value="NZ_RYYV01000007.1"/>
</dbReference>
<evidence type="ECO:0000313" key="2">
    <source>
        <dbReference type="Proteomes" id="UP000274358"/>
    </source>
</evidence>
<gene>
    <name evidence="1" type="ORF">EKH80_10890</name>
</gene>
<proteinExistence type="predicted"/>
<keyword evidence="2" id="KW-1185">Reference proteome</keyword>
<protein>
    <submittedName>
        <fullName evidence="1">Uncharacterized protein</fullName>
    </submittedName>
</protein>
<sequence length="135" mass="15228">MNQGALVETLIQLSNLRQYGMAESLLRACTRAQLQALLEVAERAFSQRLTYSLEKQLKRIGDATDKVKGVMLAELMKILNAWCMEGHRSAIRCALMELSSEEIAALARMSDLDKEVYSLLHEYGLPYELSPCTCR</sequence>
<name>A0A432M645_9GAMM</name>
<dbReference type="OrthoDB" id="5953947at2"/>
<dbReference type="AlphaFoldDB" id="A0A432M645"/>
<comment type="caution">
    <text evidence="1">The sequence shown here is derived from an EMBL/GenBank/DDBJ whole genome shotgun (WGS) entry which is preliminary data.</text>
</comment>
<reference evidence="1 2" key="1">
    <citation type="submission" date="2018-12" db="EMBL/GenBank/DDBJ databases">
        <title>Dyella dinghuensis sp. nov. DHOA06 and Dyella choica sp. nov. 4M-K27, isolated from forest soil.</title>
        <authorList>
            <person name="Qiu L.-H."/>
            <person name="Gao Z.-H."/>
        </authorList>
    </citation>
    <scope>NUCLEOTIDE SEQUENCE [LARGE SCALE GENOMIC DNA]</scope>
    <source>
        <strain evidence="1 2">4M-K27</strain>
    </source>
</reference>
<dbReference type="EMBL" id="RYYV01000007">
    <property type="protein sequence ID" value="RUL75235.1"/>
    <property type="molecule type" value="Genomic_DNA"/>
</dbReference>
<dbReference type="Proteomes" id="UP000274358">
    <property type="component" value="Unassembled WGS sequence"/>
</dbReference>